<evidence type="ECO:0000256" key="10">
    <source>
        <dbReference type="ARBA" id="ARBA00044632"/>
    </source>
</evidence>
<dbReference type="HOGENOM" id="CLU_027543_3_0_2"/>
<keyword evidence="7 12" id="KW-0456">Lyase</keyword>
<dbReference type="GO" id="GO:0003684">
    <property type="term" value="F:damaged DNA binding"/>
    <property type="evidence" value="ECO:0007669"/>
    <property type="project" value="InterPro"/>
</dbReference>
<dbReference type="GO" id="GO:0006284">
    <property type="term" value="P:base-excision repair"/>
    <property type="evidence" value="ECO:0007669"/>
    <property type="project" value="InterPro"/>
</dbReference>
<dbReference type="Pfam" id="PF00633">
    <property type="entry name" value="HHH"/>
    <property type="match status" value="1"/>
</dbReference>
<dbReference type="GO" id="GO:0008534">
    <property type="term" value="F:oxidized purine nucleobase lesion DNA N-glycosylase activity"/>
    <property type="evidence" value="ECO:0007669"/>
    <property type="project" value="InterPro"/>
</dbReference>
<gene>
    <name evidence="12" type="ordered locus">MSWAN_2391</name>
</gene>
<dbReference type="GeneID" id="10669921"/>
<dbReference type="InterPro" id="IPR000445">
    <property type="entry name" value="HhH_motif"/>
</dbReference>
<proteinExistence type="inferred from homology"/>
<keyword evidence="13" id="KW-1185">Reference proteome</keyword>
<dbReference type="Gene3D" id="3.30.310.20">
    <property type="entry name" value="DNA-3-methyladenine glycosylase AlkA, N-terminal domain"/>
    <property type="match status" value="1"/>
</dbReference>
<evidence type="ECO:0000313" key="13">
    <source>
        <dbReference type="Proteomes" id="UP000009231"/>
    </source>
</evidence>
<keyword evidence="8" id="KW-0511">Multifunctional enzyme</keyword>
<protein>
    <recommendedName>
        <fullName evidence="3">DNA-(apurinic or apyrimidinic site) lyase</fullName>
        <ecNumber evidence="3">4.2.99.18</ecNumber>
    </recommendedName>
</protein>
<dbReference type="InterPro" id="IPR003265">
    <property type="entry name" value="HhH-GPD_domain"/>
</dbReference>
<dbReference type="CDD" id="cd00056">
    <property type="entry name" value="ENDO3c"/>
    <property type="match status" value="1"/>
</dbReference>
<dbReference type="GO" id="GO:0006289">
    <property type="term" value="P:nucleotide-excision repair"/>
    <property type="evidence" value="ECO:0007669"/>
    <property type="project" value="InterPro"/>
</dbReference>
<evidence type="ECO:0000256" key="6">
    <source>
        <dbReference type="ARBA" id="ARBA00023204"/>
    </source>
</evidence>
<dbReference type="InterPro" id="IPR012904">
    <property type="entry name" value="OGG_N"/>
</dbReference>
<dbReference type="InterPro" id="IPR011257">
    <property type="entry name" value="DNA_glycosylase"/>
</dbReference>
<evidence type="ECO:0000256" key="4">
    <source>
        <dbReference type="ARBA" id="ARBA00022763"/>
    </source>
</evidence>
<comment type="similarity">
    <text evidence="2">Belongs to the type-1 OGG1 family.</text>
</comment>
<dbReference type="OrthoDB" id="14922at2157"/>
<evidence type="ECO:0000256" key="5">
    <source>
        <dbReference type="ARBA" id="ARBA00022801"/>
    </source>
</evidence>
<evidence type="ECO:0000256" key="1">
    <source>
        <dbReference type="ARBA" id="ARBA00008343"/>
    </source>
</evidence>
<keyword evidence="4" id="KW-0227">DNA damage</keyword>
<dbReference type="GO" id="GO:0140078">
    <property type="term" value="F:class I DNA-(apurinic or apyrimidinic site) endonuclease activity"/>
    <property type="evidence" value="ECO:0007669"/>
    <property type="project" value="UniProtKB-EC"/>
</dbReference>
<dbReference type="Gene3D" id="1.10.1670.10">
    <property type="entry name" value="Helix-hairpin-Helix base-excision DNA repair enzymes (C-terminal)"/>
    <property type="match status" value="1"/>
</dbReference>
<dbReference type="Pfam" id="PF07934">
    <property type="entry name" value="OGG_N"/>
    <property type="match status" value="1"/>
</dbReference>
<dbReference type="PANTHER" id="PTHR10242:SF2">
    <property type="entry name" value="N-GLYCOSYLASE_DNA LYASE"/>
    <property type="match status" value="1"/>
</dbReference>
<dbReference type="eggNOG" id="arCOG00464">
    <property type="taxonomic scope" value="Archaea"/>
</dbReference>
<reference evidence="12 13" key="1">
    <citation type="journal article" date="2014" name="Int. J. Syst. Evol. Microbiol.">
        <title>Methanobacterium paludis sp. nov. and a novel strain of Methanobacterium lacus isolated from northern peatlands.</title>
        <authorList>
            <person name="Cadillo-Quiroz H."/>
            <person name="Brauer S.L."/>
            <person name="Goodson N."/>
            <person name="Yavitt J.B."/>
            <person name="Zinder S.H."/>
        </authorList>
    </citation>
    <scope>NUCLEOTIDE SEQUENCE [LARGE SCALE GENOMIC DNA]</scope>
    <source>
        <strain evidence="13">DSM 25820 / JCM 18151 / SWAN1</strain>
    </source>
</reference>
<dbReference type="InterPro" id="IPR052054">
    <property type="entry name" value="Oxidative_DNA_repair_enzyme"/>
</dbReference>
<dbReference type="SMART" id="SM00478">
    <property type="entry name" value="ENDO3c"/>
    <property type="match status" value="1"/>
</dbReference>
<dbReference type="Pfam" id="PF00730">
    <property type="entry name" value="HhH-GPD"/>
    <property type="match status" value="1"/>
</dbReference>
<comment type="similarity">
    <text evidence="1">Belongs to the Nth/MutY family.</text>
</comment>
<dbReference type="PANTHER" id="PTHR10242">
    <property type="entry name" value="8-OXOGUANINE DNA GLYCOSYLASE"/>
    <property type="match status" value="1"/>
</dbReference>
<dbReference type="InterPro" id="IPR023170">
    <property type="entry name" value="HhH_base_excis_C"/>
</dbReference>
<sequence>MKITLKISPEEYKGPFNLINTIRSGQTSQPAWFYKDDYFRELINVAGKPCLVKISQRSCKKDSTMDIVVECPENLEEDVIKARIMEIFGLNDDLNDLYEYLRSDPMLEPTIKFCNGLRLFKAHDVFECLISSISSANCSIIRWNKAIKDIKMKWGDEYKFPSGTFYTFPKPEILANVPEHDLEEMQRCEDNLPEDFKFTNNLKSCGVGYRAKYIIKAAEMVQTEIELDKLGNMSYENAFNTLLKIPGVGPKVADCILCYGYGYGYGKAFPVDVWIGRIVSELYFNGEEIKPQKVRQFGMEKFGEHAGYVQLYLFHYARKSGLLDSLKK</sequence>
<dbReference type="AlphaFoldDB" id="F6D6G0"/>
<dbReference type="Gene3D" id="1.10.340.30">
    <property type="entry name" value="Hypothetical protein, domain 2"/>
    <property type="match status" value="1"/>
</dbReference>
<feature type="domain" description="HhH-GPD" evidence="11">
    <location>
        <begin position="134"/>
        <end position="318"/>
    </location>
</feature>
<evidence type="ECO:0000259" key="11">
    <source>
        <dbReference type="SMART" id="SM00478"/>
    </source>
</evidence>
<evidence type="ECO:0000256" key="3">
    <source>
        <dbReference type="ARBA" id="ARBA00012720"/>
    </source>
</evidence>
<organism evidence="12 13">
    <name type="scientific">Methanobacterium paludis (strain DSM 25820 / JCM 18151 / SWAN1)</name>
    <dbReference type="NCBI Taxonomy" id="868131"/>
    <lineage>
        <taxon>Archaea</taxon>
        <taxon>Methanobacteriati</taxon>
        <taxon>Methanobacteriota</taxon>
        <taxon>Methanomada group</taxon>
        <taxon>Methanobacteria</taxon>
        <taxon>Methanobacteriales</taxon>
        <taxon>Methanobacteriaceae</taxon>
        <taxon>Methanobacterium</taxon>
    </lineage>
</organism>
<comment type="catalytic activity">
    <reaction evidence="10">
        <text>2'-deoxyribonucleotide-(2'-deoxyribose 5'-phosphate)-2'-deoxyribonucleotide-DNA = a 3'-end 2'-deoxyribonucleotide-(2,3-dehydro-2,3-deoxyribose 5'-phosphate)-DNA + a 5'-end 5'-phospho-2'-deoxyribonucleoside-DNA + H(+)</text>
        <dbReference type="Rhea" id="RHEA:66592"/>
        <dbReference type="Rhea" id="RHEA-COMP:13180"/>
        <dbReference type="Rhea" id="RHEA-COMP:16897"/>
        <dbReference type="Rhea" id="RHEA-COMP:17067"/>
        <dbReference type="ChEBI" id="CHEBI:15378"/>
        <dbReference type="ChEBI" id="CHEBI:136412"/>
        <dbReference type="ChEBI" id="CHEBI:157695"/>
        <dbReference type="ChEBI" id="CHEBI:167181"/>
        <dbReference type="EC" id="4.2.99.18"/>
    </reaction>
</comment>
<dbReference type="STRING" id="868131.MSWAN_2391"/>
<dbReference type="EMBL" id="CP002772">
    <property type="protein sequence ID" value="AEG19393.1"/>
    <property type="molecule type" value="Genomic_DNA"/>
</dbReference>
<keyword evidence="6" id="KW-0234">DNA repair</keyword>
<evidence type="ECO:0000256" key="7">
    <source>
        <dbReference type="ARBA" id="ARBA00023239"/>
    </source>
</evidence>
<dbReference type="EC" id="4.2.99.18" evidence="3"/>
<name>F6D6G0_METPW</name>
<evidence type="ECO:0000256" key="8">
    <source>
        <dbReference type="ARBA" id="ARBA00023268"/>
    </source>
</evidence>
<dbReference type="InterPro" id="IPR037046">
    <property type="entry name" value="AlkA_N_sf"/>
</dbReference>
<dbReference type="KEGG" id="mew:MSWAN_2391"/>
<evidence type="ECO:0000256" key="9">
    <source>
        <dbReference type="ARBA" id="ARBA00023295"/>
    </source>
</evidence>
<keyword evidence="5" id="KW-0378">Hydrolase</keyword>
<keyword evidence="9" id="KW-0326">Glycosidase</keyword>
<accession>F6D6G0</accession>
<dbReference type="SUPFAM" id="SSF48150">
    <property type="entry name" value="DNA-glycosylase"/>
    <property type="match status" value="1"/>
</dbReference>
<evidence type="ECO:0000313" key="12">
    <source>
        <dbReference type="EMBL" id="AEG19393.1"/>
    </source>
</evidence>
<dbReference type="RefSeq" id="WP_013826892.1">
    <property type="nucleotide sequence ID" value="NC_015574.1"/>
</dbReference>
<dbReference type="Proteomes" id="UP000009231">
    <property type="component" value="Chromosome"/>
</dbReference>
<evidence type="ECO:0000256" key="2">
    <source>
        <dbReference type="ARBA" id="ARBA00010679"/>
    </source>
</evidence>